<dbReference type="Proteomes" id="UP000253490">
    <property type="component" value="Unassembled WGS sequence"/>
</dbReference>
<protein>
    <submittedName>
        <fullName evidence="1">Uncharacterized protein</fullName>
    </submittedName>
</protein>
<sequence length="209" mass="24697">MKVTEVKNPKNQGNILIDVLFSAFKSNDLPMVDIIPYKRITKEGYLVDKENAYQAFIKVKTTDLISMNMSDLNRMISQLTNLCRIYTEPIKILSMTYSTETIEQQLFWKNKINEYRKMLLSSNITNSEYERYEVMIKLATDNLRRVNWVEDSLSELTFFIVVYGKNEKEIGIHIRDLIRLGGRQFDLQQLKDKDLENILFRLNNMNTKM</sequence>
<name>A0A366HZF0_9FIRM</name>
<proteinExistence type="predicted"/>
<reference evidence="1 2" key="1">
    <citation type="submission" date="2018-06" db="EMBL/GenBank/DDBJ databases">
        <title>Genomic Encyclopedia of Type Strains, Phase IV (KMG-IV): sequencing the most valuable type-strain genomes for metagenomic binning, comparative biology and taxonomic classification.</title>
        <authorList>
            <person name="Goeker M."/>
        </authorList>
    </citation>
    <scope>NUCLEOTIDE SEQUENCE [LARGE SCALE GENOMIC DNA]</scope>
    <source>
        <strain evidence="1 2">DSM 22112</strain>
    </source>
</reference>
<dbReference type="RefSeq" id="WP_207657468.1">
    <property type="nucleotide sequence ID" value="NZ_QNRX01000019.1"/>
</dbReference>
<gene>
    <name evidence="1" type="ORF">DES36_11962</name>
</gene>
<comment type="caution">
    <text evidence="1">The sequence shown here is derived from an EMBL/GenBank/DDBJ whole genome shotgun (WGS) entry which is preliminary data.</text>
</comment>
<organism evidence="1 2">
    <name type="scientific">Alkalibaculum bacchi</name>
    <dbReference type="NCBI Taxonomy" id="645887"/>
    <lineage>
        <taxon>Bacteria</taxon>
        <taxon>Bacillati</taxon>
        <taxon>Bacillota</taxon>
        <taxon>Clostridia</taxon>
        <taxon>Eubacteriales</taxon>
        <taxon>Eubacteriaceae</taxon>
        <taxon>Alkalibaculum</taxon>
    </lineage>
</organism>
<dbReference type="AlphaFoldDB" id="A0A366HZF0"/>
<evidence type="ECO:0000313" key="2">
    <source>
        <dbReference type="Proteomes" id="UP000253490"/>
    </source>
</evidence>
<keyword evidence="2" id="KW-1185">Reference proteome</keyword>
<accession>A0A366HZF0</accession>
<dbReference type="EMBL" id="QNRX01000019">
    <property type="protein sequence ID" value="RBP59337.1"/>
    <property type="molecule type" value="Genomic_DNA"/>
</dbReference>
<evidence type="ECO:0000313" key="1">
    <source>
        <dbReference type="EMBL" id="RBP59337.1"/>
    </source>
</evidence>